<keyword evidence="2" id="KW-0732">Signal</keyword>
<reference evidence="3" key="1">
    <citation type="submission" date="2022-01" db="EMBL/GenBank/DDBJ databases">
        <authorList>
            <person name="King R."/>
        </authorList>
    </citation>
    <scope>NUCLEOTIDE SEQUENCE</scope>
</reference>
<protein>
    <submittedName>
        <fullName evidence="3">Uncharacterized protein</fullName>
    </submittedName>
</protein>
<feature type="chain" id="PRO_5040287930" evidence="2">
    <location>
        <begin position="19"/>
        <end position="114"/>
    </location>
</feature>
<keyword evidence="4" id="KW-1185">Reference proteome</keyword>
<evidence type="ECO:0000256" key="1">
    <source>
        <dbReference type="SAM" id="MobiDB-lite"/>
    </source>
</evidence>
<evidence type="ECO:0000256" key="2">
    <source>
        <dbReference type="SAM" id="SignalP"/>
    </source>
</evidence>
<evidence type="ECO:0000313" key="3">
    <source>
        <dbReference type="EMBL" id="CAG9801736.1"/>
    </source>
</evidence>
<feature type="signal peptide" evidence="2">
    <location>
        <begin position="1"/>
        <end position="18"/>
    </location>
</feature>
<dbReference type="EMBL" id="OU895878">
    <property type="protein sequence ID" value="CAG9801736.1"/>
    <property type="molecule type" value="Genomic_DNA"/>
</dbReference>
<gene>
    <name evidence="3" type="ORF">CHIRRI_LOCUS4657</name>
</gene>
<name>A0A9N9WQC4_9DIPT</name>
<organism evidence="3 4">
    <name type="scientific">Chironomus riparius</name>
    <dbReference type="NCBI Taxonomy" id="315576"/>
    <lineage>
        <taxon>Eukaryota</taxon>
        <taxon>Metazoa</taxon>
        <taxon>Ecdysozoa</taxon>
        <taxon>Arthropoda</taxon>
        <taxon>Hexapoda</taxon>
        <taxon>Insecta</taxon>
        <taxon>Pterygota</taxon>
        <taxon>Neoptera</taxon>
        <taxon>Endopterygota</taxon>
        <taxon>Diptera</taxon>
        <taxon>Nematocera</taxon>
        <taxon>Chironomoidea</taxon>
        <taxon>Chironomidae</taxon>
        <taxon>Chironominae</taxon>
        <taxon>Chironomus</taxon>
    </lineage>
</organism>
<feature type="region of interest" description="Disordered" evidence="1">
    <location>
        <begin position="73"/>
        <end position="96"/>
    </location>
</feature>
<dbReference type="Proteomes" id="UP001153620">
    <property type="component" value="Chromosome 2"/>
</dbReference>
<proteinExistence type="predicted"/>
<dbReference type="AlphaFoldDB" id="A0A9N9WQC4"/>
<reference evidence="3" key="2">
    <citation type="submission" date="2022-10" db="EMBL/GenBank/DDBJ databases">
        <authorList>
            <consortium name="ENA_rothamsted_submissions"/>
            <consortium name="culmorum"/>
            <person name="King R."/>
        </authorList>
    </citation>
    <scope>NUCLEOTIDE SEQUENCE</scope>
</reference>
<sequence length="114" mass="12197">MKYLALITLSCLIASISSAPTQISDNNVGDIVNVGVRADVNVSSQVDVTLINIMAKLLSQNLAVIIPPRNPPIDPTESPIETTVAPNPQPEIPNIPKITPEMIDQFRGLLSKSV</sequence>
<accession>A0A9N9WQC4</accession>
<evidence type="ECO:0000313" key="4">
    <source>
        <dbReference type="Proteomes" id="UP001153620"/>
    </source>
</evidence>